<dbReference type="PANTHER" id="PTHR43557:SF2">
    <property type="entry name" value="RIESKE DOMAIN-CONTAINING PROTEIN-RELATED"/>
    <property type="match status" value="1"/>
</dbReference>
<dbReference type="GO" id="GO:0005737">
    <property type="term" value="C:cytoplasm"/>
    <property type="evidence" value="ECO:0007669"/>
    <property type="project" value="TreeGrafter"/>
</dbReference>
<evidence type="ECO:0000313" key="8">
    <source>
        <dbReference type="Proteomes" id="UP000247591"/>
    </source>
</evidence>
<dbReference type="InterPro" id="IPR016156">
    <property type="entry name" value="FAD/NAD-linked_Rdtase_dimer_sf"/>
</dbReference>
<dbReference type="Pfam" id="PF07992">
    <property type="entry name" value="Pyr_redox_2"/>
    <property type="match status" value="1"/>
</dbReference>
<evidence type="ECO:0000259" key="6">
    <source>
        <dbReference type="Pfam" id="PF14759"/>
    </source>
</evidence>
<dbReference type="InterPro" id="IPR036188">
    <property type="entry name" value="FAD/NAD-bd_sf"/>
</dbReference>
<name>A0A318RI52_WILLI</name>
<protein>
    <submittedName>
        <fullName evidence="7">NAD/ferredoxin-dependent reductase-like protein</fullName>
    </submittedName>
</protein>
<comment type="caution">
    <text evidence="7">The sequence shown here is derived from an EMBL/GenBank/DDBJ whole genome shotgun (WGS) entry which is preliminary data.</text>
</comment>
<dbReference type="InterPro" id="IPR028202">
    <property type="entry name" value="Reductase_C"/>
</dbReference>
<dbReference type="RefSeq" id="WP_110472094.1">
    <property type="nucleotide sequence ID" value="NZ_QJSP01000018.1"/>
</dbReference>
<dbReference type="Pfam" id="PF14759">
    <property type="entry name" value="Reductase_C"/>
    <property type="match status" value="1"/>
</dbReference>
<sequence length="400" mass="41822">MSAAMVIVGAGLGGARLVADLRNEGYEGELILIGKEARIPYDRPPLSKAVLTGDKDDVDLQPQEFYTEKDVDLRTGMCVTSIDPDAHTVTVEPVEGGEAETVAYSTLILATGLDPRSLPFAAGKSGVHTLRTYDDAMALRSEIEGASTAVVIGAGFIGCEVAASLSTKGLEVTVVEPALAPLAIALGEQVGTMVGRIHADRGVQIRTGVGVTGITGEDKVTGVTLADGTELPADIVVLGIGSTPVVDYLEGSGIALADREFGGGIACDEVGRTSAPDVYAIGDVANWRDEHGVPSRVEHWNNVVEQAAKVAYAILGVDESNARPFVPYFWSDQFEVKVQALGHPSAGDDVHVISDDGTKFVVYYSRDGVFTAVVGAGKAGAVMKMRAKLLEKTPISELLG</sequence>
<evidence type="ECO:0000256" key="1">
    <source>
        <dbReference type="ARBA" id="ARBA00001974"/>
    </source>
</evidence>
<comment type="cofactor">
    <cofactor evidence="1">
        <name>FAD</name>
        <dbReference type="ChEBI" id="CHEBI:57692"/>
    </cofactor>
</comment>
<dbReference type="PRINTS" id="PR00411">
    <property type="entry name" value="PNDRDTASEI"/>
</dbReference>
<evidence type="ECO:0000256" key="3">
    <source>
        <dbReference type="ARBA" id="ARBA00022827"/>
    </source>
</evidence>
<gene>
    <name evidence="7" type="ORF">DFR67_11829</name>
</gene>
<evidence type="ECO:0000259" key="5">
    <source>
        <dbReference type="Pfam" id="PF07992"/>
    </source>
</evidence>
<dbReference type="Gene3D" id="3.50.50.60">
    <property type="entry name" value="FAD/NAD(P)-binding domain"/>
    <property type="match status" value="2"/>
</dbReference>
<dbReference type="Gene3D" id="3.30.390.30">
    <property type="match status" value="1"/>
</dbReference>
<dbReference type="PANTHER" id="PTHR43557">
    <property type="entry name" value="APOPTOSIS-INDUCING FACTOR 1"/>
    <property type="match status" value="1"/>
</dbReference>
<accession>A0A318RI52</accession>
<dbReference type="GO" id="GO:0016651">
    <property type="term" value="F:oxidoreductase activity, acting on NAD(P)H"/>
    <property type="evidence" value="ECO:0007669"/>
    <property type="project" value="TreeGrafter"/>
</dbReference>
<dbReference type="SUPFAM" id="SSF51905">
    <property type="entry name" value="FAD/NAD(P)-binding domain"/>
    <property type="match status" value="2"/>
</dbReference>
<dbReference type="EMBL" id="QJSP01000018">
    <property type="protein sequence ID" value="PYE13090.1"/>
    <property type="molecule type" value="Genomic_DNA"/>
</dbReference>
<dbReference type="Proteomes" id="UP000247591">
    <property type="component" value="Unassembled WGS sequence"/>
</dbReference>
<dbReference type="PRINTS" id="PR00368">
    <property type="entry name" value="FADPNR"/>
</dbReference>
<feature type="domain" description="FAD/NAD(P)-binding" evidence="5">
    <location>
        <begin position="5"/>
        <end position="307"/>
    </location>
</feature>
<dbReference type="SUPFAM" id="SSF55424">
    <property type="entry name" value="FAD/NAD-linked reductases, dimerisation (C-terminal) domain"/>
    <property type="match status" value="1"/>
</dbReference>
<dbReference type="InterPro" id="IPR050446">
    <property type="entry name" value="FAD-oxidoreductase/Apoptosis"/>
</dbReference>
<keyword evidence="8" id="KW-1185">Reference proteome</keyword>
<dbReference type="InterPro" id="IPR023753">
    <property type="entry name" value="FAD/NAD-binding_dom"/>
</dbReference>
<evidence type="ECO:0000256" key="2">
    <source>
        <dbReference type="ARBA" id="ARBA00022630"/>
    </source>
</evidence>
<proteinExistence type="predicted"/>
<keyword evidence="4" id="KW-0560">Oxidoreductase</keyword>
<evidence type="ECO:0000256" key="4">
    <source>
        <dbReference type="ARBA" id="ARBA00023002"/>
    </source>
</evidence>
<organism evidence="7 8">
    <name type="scientific">Williamsia limnetica</name>
    <dbReference type="NCBI Taxonomy" id="882452"/>
    <lineage>
        <taxon>Bacteria</taxon>
        <taxon>Bacillati</taxon>
        <taxon>Actinomycetota</taxon>
        <taxon>Actinomycetes</taxon>
        <taxon>Mycobacteriales</taxon>
        <taxon>Nocardiaceae</taxon>
        <taxon>Williamsia</taxon>
    </lineage>
</organism>
<dbReference type="OrthoDB" id="3568330at2"/>
<evidence type="ECO:0000313" key="7">
    <source>
        <dbReference type="EMBL" id="PYE13090.1"/>
    </source>
</evidence>
<keyword evidence="3" id="KW-0274">FAD</keyword>
<dbReference type="AlphaFoldDB" id="A0A318RI52"/>
<reference evidence="7 8" key="1">
    <citation type="submission" date="2018-06" db="EMBL/GenBank/DDBJ databases">
        <title>Genomic Encyclopedia of Type Strains, Phase IV (KMG-IV): sequencing the most valuable type-strain genomes for metagenomic binning, comparative biology and taxonomic classification.</title>
        <authorList>
            <person name="Goeker M."/>
        </authorList>
    </citation>
    <scope>NUCLEOTIDE SEQUENCE [LARGE SCALE GENOMIC DNA]</scope>
    <source>
        <strain evidence="7 8">DSM 45521</strain>
    </source>
</reference>
<feature type="domain" description="Reductase C-terminal" evidence="6">
    <location>
        <begin position="328"/>
        <end position="392"/>
    </location>
</feature>
<keyword evidence="2" id="KW-0285">Flavoprotein</keyword>